<reference evidence="5" key="1">
    <citation type="submission" date="2025-08" db="UniProtKB">
        <authorList>
            <consortium name="RefSeq"/>
        </authorList>
    </citation>
    <scope>IDENTIFICATION</scope>
</reference>
<evidence type="ECO:0000313" key="5">
    <source>
        <dbReference type="RefSeq" id="XP_012935061.1"/>
    </source>
</evidence>
<keyword evidence="2" id="KW-0812">Transmembrane</keyword>
<evidence type="ECO:0000256" key="3">
    <source>
        <dbReference type="SAM" id="SignalP"/>
    </source>
</evidence>
<protein>
    <submittedName>
        <fullName evidence="5">Uncharacterized protein LOC106011117</fullName>
    </submittedName>
</protein>
<keyword evidence="2" id="KW-0472">Membrane</keyword>
<dbReference type="GeneID" id="106011117"/>
<keyword evidence="3" id="KW-0732">Signal</keyword>
<name>A0ABM0ZV29_APLCA</name>
<feature type="chain" id="PRO_5046923123" evidence="3">
    <location>
        <begin position="29"/>
        <end position="744"/>
    </location>
</feature>
<feature type="signal peptide" evidence="3">
    <location>
        <begin position="1"/>
        <end position="28"/>
    </location>
</feature>
<dbReference type="Proteomes" id="UP000694888">
    <property type="component" value="Unplaced"/>
</dbReference>
<sequence>MENTFDFKGNLRTIIVFLIIVFGQATSCKNHSECLLQSYTESPLECEVLRGKGCESALEETDHHGKDLHPYLASIGIYFVDPILDFEALNFSFEVPETDVLRHDISEVIVSFVTDEPNHDDGYNDDYDYPICHHFKLGTTSKLPHNDIVTNSKVQVVYSCIGLYIYADDFRLSLMALPSRQSLNYIIRWLPYHDYTDNPVWQSLLVGLAVVEGLGVIHVLFEPVAPKADVTYVVVELQRENVVVSKKLVPKGQHSVKFEDVSGGYYRVKLSPTGPACRSHHMTCTSYQSATVWVNDTTTRSVKRIIVTDPKSWNVSGFALVCAVVGVSSLLILLVSCVLYLWRRLQQFSVIWRPSKKKAVWIISLSSRKLEGLLAKYFYELVKERFSKTDVLLFLPWAHPSVENDPTSARDRDVFFSIQDKIARCDCMIILSGADKFSGHGPDGGEPGARLKSMLQKVDTRYTALVVFDFSYSPYVSQTLDIPALSISSESVAGLGRELRRPSHHGSLVCRTDNSEVSNPLLDGIENQYLLPRDREQFCKFLVSHFSSKSSQNLELLATVGSGKWDIIFSLAWKVNENAEQGELLFENDVITIYSDNEHFTTGARQEESSKYFPQLKKFMLPYRLHDGPNACFSPGEFQETCKEREDANIQSSDSDNGRGDMTSIEQQIKLDLLQNSNSSGYESNCEYFSQPYIHQDTRFEGSGNAACSVAPQQEEREKVPHDFATSIFPPREIHCDSDSDDWA</sequence>
<organism evidence="4 5">
    <name type="scientific">Aplysia californica</name>
    <name type="common">California sea hare</name>
    <dbReference type="NCBI Taxonomy" id="6500"/>
    <lineage>
        <taxon>Eukaryota</taxon>
        <taxon>Metazoa</taxon>
        <taxon>Spiralia</taxon>
        <taxon>Lophotrochozoa</taxon>
        <taxon>Mollusca</taxon>
        <taxon>Gastropoda</taxon>
        <taxon>Heterobranchia</taxon>
        <taxon>Euthyneura</taxon>
        <taxon>Tectipleura</taxon>
        <taxon>Aplysiida</taxon>
        <taxon>Aplysioidea</taxon>
        <taxon>Aplysiidae</taxon>
        <taxon>Aplysia</taxon>
    </lineage>
</organism>
<proteinExistence type="predicted"/>
<evidence type="ECO:0000256" key="1">
    <source>
        <dbReference type="SAM" id="MobiDB-lite"/>
    </source>
</evidence>
<accession>A0ABM0ZV29</accession>
<keyword evidence="4" id="KW-1185">Reference proteome</keyword>
<gene>
    <name evidence="5" type="primary">LOC106011117</name>
</gene>
<feature type="region of interest" description="Disordered" evidence="1">
    <location>
        <begin position="711"/>
        <end position="744"/>
    </location>
</feature>
<keyword evidence="2" id="KW-1133">Transmembrane helix</keyword>
<evidence type="ECO:0000313" key="4">
    <source>
        <dbReference type="Proteomes" id="UP000694888"/>
    </source>
</evidence>
<dbReference type="RefSeq" id="XP_012935061.1">
    <property type="nucleotide sequence ID" value="XM_013079607.1"/>
</dbReference>
<evidence type="ECO:0000256" key="2">
    <source>
        <dbReference type="SAM" id="Phobius"/>
    </source>
</evidence>
<feature type="transmembrane region" description="Helical" evidence="2">
    <location>
        <begin position="318"/>
        <end position="342"/>
    </location>
</feature>